<dbReference type="SUPFAM" id="SSF56935">
    <property type="entry name" value="Porins"/>
    <property type="match status" value="1"/>
</dbReference>
<reference evidence="11 12" key="1">
    <citation type="submission" date="2019-07" db="EMBL/GenBank/DDBJ databases">
        <title>Whole genome shotgun sequence of Flavobacterium glycines NBRC 105008.</title>
        <authorList>
            <person name="Hosoyama A."/>
            <person name="Uohara A."/>
            <person name="Ohji S."/>
            <person name="Ichikawa N."/>
        </authorList>
    </citation>
    <scope>NUCLEOTIDE SEQUENCE [LARGE SCALE GENOMIC DNA]</scope>
    <source>
        <strain evidence="11 12">NBRC 105008</strain>
    </source>
</reference>
<dbReference type="Gene3D" id="2.40.170.20">
    <property type="entry name" value="TonB-dependent receptor, beta-barrel domain"/>
    <property type="match status" value="1"/>
</dbReference>
<dbReference type="InterPro" id="IPR012910">
    <property type="entry name" value="Plug_dom"/>
</dbReference>
<keyword evidence="4 8" id="KW-0812">Transmembrane</keyword>
<evidence type="ECO:0000313" key="12">
    <source>
        <dbReference type="Proteomes" id="UP000321579"/>
    </source>
</evidence>
<gene>
    <name evidence="11" type="ORF">FGL01_21590</name>
</gene>
<proteinExistence type="inferred from homology"/>
<evidence type="ECO:0000256" key="5">
    <source>
        <dbReference type="ARBA" id="ARBA00022729"/>
    </source>
</evidence>
<evidence type="ECO:0000256" key="3">
    <source>
        <dbReference type="ARBA" id="ARBA00022452"/>
    </source>
</evidence>
<keyword evidence="11" id="KW-0675">Receptor</keyword>
<evidence type="ECO:0000256" key="2">
    <source>
        <dbReference type="ARBA" id="ARBA00022448"/>
    </source>
</evidence>
<sequence length="641" mass="71749">MFFKMNKKIVRISALFVLISTCALAQKKGVVLSGANELDEVVISDSKFALPKEKSGKVIVKITSDDLKKRPGQSIAQVLSTVTGVEINGNQSAAGKDLKYSIRGGRNRQTLILIDGIPVTDASNINLEYDLRLIPAEQVESIEVMKGAASTLYGTGAATGVINITLKKAEKKAVSGNVYLNIGTQTTAQEKNYSAQEYNQGFSFNGKTDKFNYFGALNSSEVDGMSQARPLSDSEKFENDGSSRVNSIVKFGFTPTKQLSFDFFANYDRLKYDFDADAFADDLYNYGKSEQYRVGFSPKYKYEKGELVINTAAGWMNRDSFNYGSLSTYKSRNVNADAFNKYQIAEELFVIGGGQFQFFDMVNLTPYGDIQKELAKFNIIDPYATLVYNSDFGLNVNAGARLNIHSKYGNNFVYNINPSFSFSDIPLKLVSSYSTAYITPSLYQLYASFYGNLDLKPERNSTVEAGFELDLWNKKINLNAVAFYRQEANSIVFLSGGYDNIDGKYNAKGIETMFTYALTNQLKLRGNYTFTQVEKALDLYVPRHKVNASVEYQPTTRTFFNVSYQFVDKKPDALFDPITYEQTSIVTAAYKLLNATAKYELIKNRMTVFATATNILNEDFYEVIGYTTRGRNFKLGLNINL</sequence>
<keyword evidence="2 8" id="KW-0813">Transport</keyword>
<evidence type="ECO:0000256" key="6">
    <source>
        <dbReference type="ARBA" id="ARBA00023136"/>
    </source>
</evidence>
<accession>A0A511CFJ8</accession>
<dbReference type="Proteomes" id="UP000321579">
    <property type="component" value="Unassembled WGS sequence"/>
</dbReference>
<evidence type="ECO:0000256" key="4">
    <source>
        <dbReference type="ARBA" id="ARBA00022692"/>
    </source>
</evidence>
<evidence type="ECO:0000313" key="11">
    <source>
        <dbReference type="EMBL" id="GEL11420.1"/>
    </source>
</evidence>
<organism evidence="11 12">
    <name type="scientific">Flavobacterium glycines</name>
    <dbReference type="NCBI Taxonomy" id="551990"/>
    <lineage>
        <taxon>Bacteria</taxon>
        <taxon>Pseudomonadati</taxon>
        <taxon>Bacteroidota</taxon>
        <taxon>Flavobacteriia</taxon>
        <taxon>Flavobacteriales</taxon>
        <taxon>Flavobacteriaceae</taxon>
        <taxon>Flavobacterium</taxon>
    </lineage>
</organism>
<dbReference type="AlphaFoldDB" id="A0A511CFJ8"/>
<protein>
    <submittedName>
        <fullName evidence="11">TonB-dependent receptor</fullName>
    </submittedName>
</protein>
<evidence type="ECO:0000256" key="1">
    <source>
        <dbReference type="ARBA" id="ARBA00004571"/>
    </source>
</evidence>
<evidence type="ECO:0000259" key="10">
    <source>
        <dbReference type="Pfam" id="PF07715"/>
    </source>
</evidence>
<feature type="chain" id="PRO_5021730478" evidence="9">
    <location>
        <begin position="26"/>
        <end position="641"/>
    </location>
</feature>
<dbReference type="GO" id="GO:0015344">
    <property type="term" value="F:siderophore uptake transmembrane transporter activity"/>
    <property type="evidence" value="ECO:0007669"/>
    <property type="project" value="TreeGrafter"/>
</dbReference>
<dbReference type="InterPro" id="IPR039426">
    <property type="entry name" value="TonB-dep_rcpt-like"/>
</dbReference>
<keyword evidence="6 8" id="KW-0472">Membrane</keyword>
<keyword evidence="7 8" id="KW-0998">Cell outer membrane</keyword>
<feature type="domain" description="TonB-dependent receptor plug" evidence="10">
    <location>
        <begin position="55"/>
        <end position="161"/>
    </location>
</feature>
<dbReference type="PANTHER" id="PTHR30069:SF29">
    <property type="entry name" value="HEMOGLOBIN AND HEMOGLOBIN-HAPTOGLOBIN-BINDING PROTEIN 1-RELATED"/>
    <property type="match status" value="1"/>
</dbReference>
<dbReference type="Gene3D" id="2.170.130.10">
    <property type="entry name" value="TonB-dependent receptor, plug domain"/>
    <property type="match status" value="1"/>
</dbReference>
<evidence type="ECO:0000256" key="7">
    <source>
        <dbReference type="ARBA" id="ARBA00023237"/>
    </source>
</evidence>
<comment type="similarity">
    <text evidence="8">Belongs to the TonB-dependent receptor family.</text>
</comment>
<evidence type="ECO:0000256" key="8">
    <source>
        <dbReference type="PROSITE-ProRule" id="PRU01360"/>
    </source>
</evidence>
<evidence type="ECO:0000256" key="9">
    <source>
        <dbReference type="SAM" id="SignalP"/>
    </source>
</evidence>
<dbReference type="Pfam" id="PF07715">
    <property type="entry name" value="Plug"/>
    <property type="match status" value="1"/>
</dbReference>
<name>A0A511CFJ8_9FLAO</name>
<feature type="signal peptide" evidence="9">
    <location>
        <begin position="1"/>
        <end position="25"/>
    </location>
</feature>
<comment type="caution">
    <text evidence="11">The sequence shown here is derived from an EMBL/GenBank/DDBJ whole genome shotgun (WGS) entry which is preliminary data.</text>
</comment>
<dbReference type="PROSITE" id="PS52016">
    <property type="entry name" value="TONB_DEPENDENT_REC_3"/>
    <property type="match status" value="1"/>
</dbReference>
<dbReference type="GO" id="GO:0044718">
    <property type="term" value="P:siderophore transmembrane transport"/>
    <property type="evidence" value="ECO:0007669"/>
    <property type="project" value="TreeGrafter"/>
</dbReference>
<dbReference type="PANTHER" id="PTHR30069">
    <property type="entry name" value="TONB-DEPENDENT OUTER MEMBRANE RECEPTOR"/>
    <property type="match status" value="1"/>
</dbReference>
<dbReference type="InterPro" id="IPR037066">
    <property type="entry name" value="Plug_dom_sf"/>
</dbReference>
<keyword evidence="3 8" id="KW-1134">Transmembrane beta strand</keyword>
<dbReference type="InterPro" id="IPR036942">
    <property type="entry name" value="Beta-barrel_TonB_sf"/>
</dbReference>
<keyword evidence="5 9" id="KW-0732">Signal</keyword>
<dbReference type="EMBL" id="BJVF01000004">
    <property type="protein sequence ID" value="GEL11420.1"/>
    <property type="molecule type" value="Genomic_DNA"/>
</dbReference>
<dbReference type="GO" id="GO:0009279">
    <property type="term" value="C:cell outer membrane"/>
    <property type="evidence" value="ECO:0007669"/>
    <property type="project" value="UniProtKB-SubCell"/>
</dbReference>
<comment type="subcellular location">
    <subcellularLocation>
        <location evidence="1 8">Cell outer membrane</location>
        <topology evidence="1 8">Multi-pass membrane protein</topology>
    </subcellularLocation>
</comment>